<keyword evidence="2" id="KW-1185">Reference proteome</keyword>
<dbReference type="EMBL" id="JBHSNW010000001">
    <property type="protein sequence ID" value="MFC5814073.1"/>
    <property type="molecule type" value="Genomic_DNA"/>
</dbReference>
<evidence type="ECO:0000313" key="1">
    <source>
        <dbReference type="EMBL" id="MFC5814073.1"/>
    </source>
</evidence>
<dbReference type="Proteomes" id="UP001596096">
    <property type="component" value="Unassembled WGS sequence"/>
</dbReference>
<name>A0ABW1BN30_9ACTN</name>
<accession>A0ABW1BN30</accession>
<sequence length="46" mass="4908">MDHRALARFVMALSEGFAVHAASGTSREDLQASVDIALRALLPSQP</sequence>
<organism evidence="1 2">
    <name type="scientific">Nonomuraea harbinensis</name>
    <dbReference type="NCBI Taxonomy" id="1286938"/>
    <lineage>
        <taxon>Bacteria</taxon>
        <taxon>Bacillati</taxon>
        <taxon>Actinomycetota</taxon>
        <taxon>Actinomycetes</taxon>
        <taxon>Streptosporangiales</taxon>
        <taxon>Streptosporangiaceae</taxon>
        <taxon>Nonomuraea</taxon>
    </lineage>
</organism>
<evidence type="ECO:0000313" key="2">
    <source>
        <dbReference type="Proteomes" id="UP001596096"/>
    </source>
</evidence>
<reference evidence="2" key="1">
    <citation type="journal article" date="2019" name="Int. J. Syst. Evol. Microbiol.">
        <title>The Global Catalogue of Microorganisms (GCM) 10K type strain sequencing project: providing services to taxonomists for standard genome sequencing and annotation.</title>
        <authorList>
            <consortium name="The Broad Institute Genomics Platform"/>
            <consortium name="The Broad Institute Genome Sequencing Center for Infectious Disease"/>
            <person name="Wu L."/>
            <person name="Ma J."/>
        </authorList>
    </citation>
    <scope>NUCLEOTIDE SEQUENCE [LARGE SCALE GENOMIC DNA]</scope>
    <source>
        <strain evidence="2">CGMCC 4.7106</strain>
    </source>
</reference>
<dbReference type="RefSeq" id="WP_219545026.1">
    <property type="nucleotide sequence ID" value="NZ_JAHKRN010000012.1"/>
</dbReference>
<comment type="caution">
    <text evidence="1">The sequence shown here is derived from an EMBL/GenBank/DDBJ whole genome shotgun (WGS) entry which is preliminary data.</text>
</comment>
<gene>
    <name evidence="1" type="ORF">ACFPUY_03190</name>
</gene>
<protein>
    <submittedName>
        <fullName evidence="1">Uncharacterized protein</fullName>
    </submittedName>
</protein>
<proteinExistence type="predicted"/>